<comment type="caution">
    <text evidence="1">The sequence shown here is derived from an EMBL/GenBank/DDBJ whole genome shotgun (WGS) entry which is preliminary data.</text>
</comment>
<protein>
    <submittedName>
        <fullName evidence="1">Uncharacterized protein</fullName>
    </submittedName>
</protein>
<evidence type="ECO:0000313" key="2">
    <source>
        <dbReference type="Proteomes" id="UP000639973"/>
    </source>
</evidence>
<name>A0ABQ2G5N8_9DEIO</name>
<proteinExistence type="predicted"/>
<evidence type="ECO:0000313" key="1">
    <source>
        <dbReference type="EMBL" id="GGL76202.1"/>
    </source>
</evidence>
<reference evidence="2" key="1">
    <citation type="journal article" date="2019" name="Int. J. Syst. Evol. Microbiol.">
        <title>The Global Catalogue of Microorganisms (GCM) 10K type strain sequencing project: providing services to taxonomists for standard genome sequencing and annotation.</title>
        <authorList>
            <consortium name="The Broad Institute Genomics Platform"/>
            <consortium name="The Broad Institute Genome Sequencing Center for Infectious Disease"/>
            <person name="Wu L."/>
            <person name="Ma J."/>
        </authorList>
    </citation>
    <scope>NUCLEOTIDE SEQUENCE [LARGE SCALE GENOMIC DNA]</scope>
    <source>
        <strain evidence="2">JCM 15442</strain>
    </source>
</reference>
<organism evidence="1 2">
    <name type="scientific">Deinococcus aerolatus</name>
    <dbReference type="NCBI Taxonomy" id="522487"/>
    <lineage>
        <taxon>Bacteria</taxon>
        <taxon>Thermotogati</taxon>
        <taxon>Deinococcota</taxon>
        <taxon>Deinococci</taxon>
        <taxon>Deinococcales</taxon>
        <taxon>Deinococcaceae</taxon>
        <taxon>Deinococcus</taxon>
    </lineage>
</organism>
<keyword evidence="2" id="KW-1185">Reference proteome</keyword>
<accession>A0ABQ2G5N8</accession>
<gene>
    <name evidence="1" type="ORF">GCM10010840_12900</name>
</gene>
<sequence length="189" mass="20569">MAKTLLAAIAKVLPSETQFEDRLRDLSLRERDAVLDHFNLTLPDFDVIIALPNAEKMARALARLRGTPVVLAQPDATALAGLDPAASAERGSDEHANHWSLPTPAPLPEDLQTAVVVTRHLQCGLPELLIALLAAKRGWTVRAVAAVVERSNFQGRTRLELQGMAVHAALQIADTPRGLELERRFPTAE</sequence>
<dbReference type="EMBL" id="BMOL01000004">
    <property type="protein sequence ID" value="GGL76202.1"/>
    <property type="molecule type" value="Genomic_DNA"/>
</dbReference>
<dbReference type="RefSeq" id="WP_188970144.1">
    <property type="nucleotide sequence ID" value="NZ_BMOL01000004.1"/>
</dbReference>
<dbReference type="Proteomes" id="UP000639973">
    <property type="component" value="Unassembled WGS sequence"/>
</dbReference>